<keyword evidence="2" id="KW-1185">Reference proteome</keyword>
<reference evidence="1" key="1">
    <citation type="submission" date="2021-08" db="EMBL/GenBank/DDBJ databases">
        <title>The first chromosome-level gecko genome reveals the dynamic sex chromosomes of Neotropical dwarf geckos (Sphaerodactylidae: Sphaerodactylus).</title>
        <authorList>
            <person name="Pinto B.J."/>
            <person name="Keating S.E."/>
            <person name="Gamble T."/>
        </authorList>
    </citation>
    <scope>NUCLEOTIDE SEQUENCE</scope>
    <source>
        <strain evidence="1">TG3544</strain>
    </source>
</reference>
<proteinExistence type="predicted"/>
<gene>
    <name evidence="1" type="ORF">K3G42_031649</name>
</gene>
<comment type="caution">
    <text evidence="1">The sequence shown here is derived from an EMBL/GenBank/DDBJ whole genome shotgun (WGS) entry which is preliminary data.</text>
</comment>
<sequence>MKWKARNWGRGQNDLAPQQLAILSALAGCSPRRGTSRDDDLALPPEPDPSRWYAQHEALEAVKRDWQSEHDALMEERRQQRKEFEEELAREKESLRQQFQCDRENQERERNNPDMTSNAKGKV</sequence>
<name>A0ACB8ELN8_9SAUR</name>
<dbReference type="Proteomes" id="UP000827872">
    <property type="component" value="Linkage Group LG03"/>
</dbReference>
<evidence type="ECO:0000313" key="1">
    <source>
        <dbReference type="EMBL" id="KAH7993624.1"/>
    </source>
</evidence>
<organism evidence="1 2">
    <name type="scientific">Sphaerodactylus townsendi</name>
    <dbReference type="NCBI Taxonomy" id="933632"/>
    <lineage>
        <taxon>Eukaryota</taxon>
        <taxon>Metazoa</taxon>
        <taxon>Chordata</taxon>
        <taxon>Craniata</taxon>
        <taxon>Vertebrata</taxon>
        <taxon>Euteleostomi</taxon>
        <taxon>Lepidosauria</taxon>
        <taxon>Squamata</taxon>
        <taxon>Bifurcata</taxon>
        <taxon>Gekkota</taxon>
        <taxon>Sphaerodactylidae</taxon>
        <taxon>Sphaerodactylus</taxon>
    </lineage>
</organism>
<evidence type="ECO:0000313" key="2">
    <source>
        <dbReference type="Proteomes" id="UP000827872"/>
    </source>
</evidence>
<dbReference type="EMBL" id="CM037616">
    <property type="protein sequence ID" value="KAH7993624.1"/>
    <property type="molecule type" value="Genomic_DNA"/>
</dbReference>
<protein>
    <submittedName>
        <fullName evidence="1">Uncharacterized protein</fullName>
    </submittedName>
</protein>
<accession>A0ACB8ELN8</accession>